<keyword evidence="2" id="KW-0285">Flavoprotein</keyword>
<dbReference type="PRINTS" id="PR00420">
    <property type="entry name" value="RNGMNOXGNASE"/>
</dbReference>
<keyword evidence="5" id="KW-0472">Membrane</keyword>
<dbReference type="SUPFAM" id="SSF51905">
    <property type="entry name" value="FAD/NAD(P)-binding domain"/>
    <property type="match status" value="1"/>
</dbReference>
<dbReference type="AlphaFoldDB" id="A0A9P6Q0W7"/>
<evidence type="ECO:0000313" key="8">
    <source>
        <dbReference type="Proteomes" id="UP000726737"/>
    </source>
</evidence>
<keyword evidence="5" id="KW-0812">Transmembrane</keyword>
<evidence type="ECO:0000256" key="4">
    <source>
        <dbReference type="ARBA" id="ARBA00023002"/>
    </source>
</evidence>
<comment type="caution">
    <text evidence="7">The sequence shown here is derived from an EMBL/GenBank/DDBJ whole genome shotgun (WGS) entry which is preliminary data.</text>
</comment>
<name>A0A9P6Q0W7_9FUNG</name>
<dbReference type="EMBL" id="JAAAJA010000263">
    <property type="protein sequence ID" value="KAG0257289.1"/>
    <property type="molecule type" value="Genomic_DNA"/>
</dbReference>
<dbReference type="GO" id="GO:0071949">
    <property type="term" value="F:FAD binding"/>
    <property type="evidence" value="ECO:0007669"/>
    <property type="project" value="InterPro"/>
</dbReference>
<evidence type="ECO:0000256" key="1">
    <source>
        <dbReference type="ARBA" id="ARBA00007992"/>
    </source>
</evidence>
<evidence type="ECO:0000256" key="3">
    <source>
        <dbReference type="ARBA" id="ARBA00022827"/>
    </source>
</evidence>
<organism evidence="7 8">
    <name type="scientific">Mortierella polycephala</name>
    <dbReference type="NCBI Taxonomy" id="41804"/>
    <lineage>
        <taxon>Eukaryota</taxon>
        <taxon>Fungi</taxon>
        <taxon>Fungi incertae sedis</taxon>
        <taxon>Mucoromycota</taxon>
        <taxon>Mortierellomycotina</taxon>
        <taxon>Mortierellomycetes</taxon>
        <taxon>Mortierellales</taxon>
        <taxon>Mortierellaceae</taxon>
        <taxon>Mortierella</taxon>
    </lineage>
</organism>
<keyword evidence="8" id="KW-1185">Reference proteome</keyword>
<dbReference type="PANTHER" id="PTHR47356:SF2">
    <property type="entry name" value="FAD-BINDING DOMAIN-CONTAINING PROTEIN-RELATED"/>
    <property type="match status" value="1"/>
</dbReference>
<accession>A0A9P6Q0W7</accession>
<dbReference type="Pfam" id="PF01494">
    <property type="entry name" value="FAD_binding_3"/>
    <property type="match status" value="1"/>
</dbReference>
<sequence>MSDNDQDNRKLPVILIVGGGLGGLMLAGILERMGVPYQVFERATKIKPLGSVMALGPNILPAFEQLGILEGLKKISNVSPSLEFYDKDLKKLGSVLMKGQKELTGYDNVLFARPKLQELLLKQLPPEKVLLGKRVLRIVEKDDQVVIHCADNTVYEGDILIGADGAHSSIRQCIYKEMDEMGILPKSDLKDFTIGFTIMVGVATPSDSNKFPQLQSQFSYLTSVIGGNRKFWNVCNVPGGQLCWFLAHQYKSAAESKNQQFRNSEWGPEANEAMISEFRNLPCPYGGIMGELFDDTPKDLISKVFVEEKMFETWFHGRTVLIGDGATNAMQDAVVLANCLYDLEDVTAKSIKAAFQDYYDQRYPRAKAMLEHSSMISTAMGGQHWWERILRHIILNYIPDWIQQRSLAKTFEYRPQVAFLPLVENRGTGPVLPQMPSKRYMAEQARRDAAV</sequence>
<keyword evidence="5" id="KW-1133">Transmembrane helix</keyword>
<gene>
    <name evidence="7" type="ORF">BG011_004033</name>
</gene>
<dbReference type="OrthoDB" id="655030at2759"/>
<evidence type="ECO:0000256" key="5">
    <source>
        <dbReference type="SAM" id="Phobius"/>
    </source>
</evidence>
<proteinExistence type="inferred from homology"/>
<dbReference type="PANTHER" id="PTHR47356">
    <property type="entry name" value="FAD-DEPENDENT MONOOXYGENASE ASQG-RELATED"/>
    <property type="match status" value="1"/>
</dbReference>
<feature type="domain" description="FAD-binding" evidence="6">
    <location>
        <begin position="13"/>
        <end position="190"/>
    </location>
</feature>
<evidence type="ECO:0000256" key="2">
    <source>
        <dbReference type="ARBA" id="ARBA00022630"/>
    </source>
</evidence>
<feature type="transmembrane region" description="Helical" evidence="5">
    <location>
        <begin position="12"/>
        <end position="30"/>
    </location>
</feature>
<dbReference type="Proteomes" id="UP000726737">
    <property type="component" value="Unassembled WGS sequence"/>
</dbReference>
<evidence type="ECO:0000259" key="6">
    <source>
        <dbReference type="Pfam" id="PF01494"/>
    </source>
</evidence>
<dbReference type="InterPro" id="IPR002938">
    <property type="entry name" value="FAD-bd"/>
</dbReference>
<comment type="similarity">
    <text evidence="1">Belongs to the paxM FAD-dependent monooxygenase family.</text>
</comment>
<dbReference type="GO" id="GO:0004497">
    <property type="term" value="F:monooxygenase activity"/>
    <property type="evidence" value="ECO:0007669"/>
    <property type="project" value="InterPro"/>
</dbReference>
<protein>
    <recommendedName>
        <fullName evidence="6">FAD-binding domain-containing protein</fullName>
    </recommendedName>
</protein>
<reference evidence="7" key="1">
    <citation type="journal article" date="2020" name="Fungal Divers.">
        <title>Resolving the Mortierellaceae phylogeny through synthesis of multi-gene phylogenetics and phylogenomics.</title>
        <authorList>
            <person name="Vandepol N."/>
            <person name="Liber J."/>
            <person name="Desiro A."/>
            <person name="Na H."/>
            <person name="Kennedy M."/>
            <person name="Barry K."/>
            <person name="Grigoriev I.V."/>
            <person name="Miller A.N."/>
            <person name="O'Donnell K."/>
            <person name="Stajich J.E."/>
            <person name="Bonito G."/>
        </authorList>
    </citation>
    <scope>NUCLEOTIDE SEQUENCE</scope>
    <source>
        <strain evidence="7">KOD948</strain>
    </source>
</reference>
<keyword evidence="3" id="KW-0274">FAD</keyword>
<keyword evidence="4" id="KW-0560">Oxidoreductase</keyword>
<dbReference type="InterPro" id="IPR050562">
    <property type="entry name" value="FAD_mOase_fung"/>
</dbReference>
<dbReference type="Gene3D" id="3.50.50.60">
    <property type="entry name" value="FAD/NAD(P)-binding domain"/>
    <property type="match status" value="1"/>
</dbReference>
<evidence type="ECO:0000313" key="7">
    <source>
        <dbReference type="EMBL" id="KAG0257289.1"/>
    </source>
</evidence>
<dbReference type="InterPro" id="IPR036188">
    <property type="entry name" value="FAD/NAD-bd_sf"/>
</dbReference>